<feature type="region of interest" description="Disordered" evidence="1">
    <location>
        <begin position="334"/>
        <end position="353"/>
    </location>
</feature>
<dbReference type="Gene3D" id="2.60.120.260">
    <property type="entry name" value="Galactose-binding domain-like"/>
    <property type="match status" value="1"/>
</dbReference>
<gene>
    <name evidence="3" type="ORF">BDZ94DRAFT_1270720</name>
</gene>
<dbReference type="EMBL" id="MU150341">
    <property type="protein sequence ID" value="KAF9458430.1"/>
    <property type="molecule type" value="Genomic_DNA"/>
</dbReference>
<feature type="region of interest" description="Disordered" evidence="1">
    <location>
        <begin position="256"/>
        <end position="326"/>
    </location>
</feature>
<sequence>MARIYIDDQDLSKVAYTGTWVKGGSPYEHEETVASSTNVGDYFIVTFKGTSVAVYGTFDSTSEGVIATYSVDGAPATRVTTQGGSGDTHRQQFWRSSQLSLAEHKLNVTMVKVNYDPQPGEGTVWFDYFLVTDPTITSFSGPNPSPTQPLIAKPQTSTPVGAMVGGIIGGLFFLLAVICLLVFYRRRKRTLRQEMSEKPNDDITNQNIGSIRPFLLGRGDLSLDSSLESRGRDSGTHISAALAVLPSRKSLAMIRPVPDITHPPGLSIEPSSSDRSSTDHPVENSRDPKTSKRKVYKALRVDIPPSPQSPSTSEQQPPTRQHVDSGVRVQAIQTLDSLHVPSPVELPPVYSPA</sequence>
<dbReference type="CDD" id="cd12087">
    <property type="entry name" value="TM_EGFR-like"/>
    <property type="match status" value="1"/>
</dbReference>
<dbReference type="AlphaFoldDB" id="A0A9P5XX58"/>
<feature type="compositionally biased region" description="Low complexity" evidence="1">
    <location>
        <begin position="309"/>
        <end position="320"/>
    </location>
</feature>
<accession>A0A9P5XX58</accession>
<proteinExistence type="predicted"/>
<reference evidence="3" key="1">
    <citation type="submission" date="2020-11" db="EMBL/GenBank/DDBJ databases">
        <authorList>
            <consortium name="DOE Joint Genome Institute"/>
            <person name="Ahrendt S."/>
            <person name="Riley R."/>
            <person name="Andreopoulos W."/>
            <person name="Labutti K."/>
            <person name="Pangilinan J."/>
            <person name="Ruiz-Duenas F.J."/>
            <person name="Barrasa J.M."/>
            <person name="Sanchez-Garcia M."/>
            <person name="Camarero S."/>
            <person name="Miyauchi S."/>
            <person name="Serrano A."/>
            <person name="Linde D."/>
            <person name="Babiker R."/>
            <person name="Drula E."/>
            <person name="Ayuso-Fernandez I."/>
            <person name="Pacheco R."/>
            <person name="Padilla G."/>
            <person name="Ferreira P."/>
            <person name="Barriuso J."/>
            <person name="Kellner H."/>
            <person name="Castanera R."/>
            <person name="Alfaro M."/>
            <person name="Ramirez L."/>
            <person name="Pisabarro A.G."/>
            <person name="Kuo A."/>
            <person name="Tritt A."/>
            <person name="Lipzen A."/>
            <person name="He G."/>
            <person name="Yan M."/>
            <person name="Ng V."/>
            <person name="Cullen D."/>
            <person name="Martin F."/>
            <person name="Rosso M.-N."/>
            <person name="Henrissat B."/>
            <person name="Hibbett D."/>
            <person name="Martinez A.T."/>
            <person name="Grigoriev I.V."/>
        </authorList>
    </citation>
    <scope>NUCLEOTIDE SEQUENCE</scope>
    <source>
        <strain evidence="3">CBS 247.69</strain>
    </source>
</reference>
<feature type="transmembrane region" description="Helical" evidence="2">
    <location>
        <begin position="160"/>
        <end position="184"/>
    </location>
</feature>
<dbReference type="OrthoDB" id="3067294at2759"/>
<evidence type="ECO:0000256" key="2">
    <source>
        <dbReference type="SAM" id="Phobius"/>
    </source>
</evidence>
<name>A0A9P5XX58_9AGAR</name>
<protein>
    <submittedName>
        <fullName evidence="3">Uncharacterized protein</fullName>
    </submittedName>
</protein>
<feature type="compositionally biased region" description="Pro residues" evidence="1">
    <location>
        <begin position="344"/>
        <end position="353"/>
    </location>
</feature>
<evidence type="ECO:0000256" key="1">
    <source>
        <dbReference type="SAM" id="MobiDB-lite"/>
    </source>
</evidence>
<feature type="compositionally biased region" description="Basic and acidic residues" evidence="1">
    <location>
        <begin position="276"/>
        <end position="290"/>
    </location>
</feature>
<evidence type="ECO:0000313" key="4">
    <source>
        <dbReference type="Proteomes" id="UP000807353"/>
    </source>
</evidence>
<dbReference type="Proteomes" id="UP000807353">
    <property type="component" value="Unassembled WGS sequence"/>
</dbReference>
<keyword evidence="2" id="KW-1133">Transmembrane helix</keyword>
<keyword evidence="2" id="KW-0812">Transmembrane</keyword>
<keyword evidence="4" id="KW-1185">Reference proteome</keyword>
<organism evidence="3 4">
    <name type="scientific">Collybia nuda</name>
    <dbReference type="NCBI Taxonomy" id="64659"/>
    <lineage>
        <taxon>Eukaryota</taxon>
        <taxon>Fungi</taxon>
        <taxon>Dikarya</taxon>
        <taxon>Basidiomycota</taxon>
        <taxon>Agaricomycotina</taxon>
        <taxon>Agaricomycetes</taxon>
        <taxon>Agaricomycetidae</taxon>
        <taxon>Agaricales</taxon>
        <taxon>Tricholomatineae</taxon>
        <taxon>Clitocybaceae</taxon>
        <taxon>Collybia</taxon>
    </lineage>
</organism>
<evidence type="ECO:0000313" key="3">
    <source>
        <dbReference type="EMBL" id="KAF9458430.1"/>
    </source>
</evidence>
<keyword evidence="2" id="KW-0472">Membrane</keyword>
<comment type="caution">
    <text evidence="3">The sequence shown here is derived from an EMBL/GenBank/DDBJ whole genome shotgun (WGS) entry which is preliminary data.</text>
</comment>